<reference evidence="3" key="1">
    <citation type="journal article" date="2021" name="PeerJ">
        <title>Extensive microbial diversity within the chicken gut microbiome revealed by metagenomics and culture.</title>
        <authorList>
            <person name="Gilroy R."/>
            <person name="Ravi A."/>
            <person name="Getino M."/>
            <person name="Pursley I."/>
            <person name="Horton D.L."/>
            <person name="Alikhan N.F."/>
            <person name="Baker D."/>
            <person name="Gharbi K."/>
            <person name="Hall N."/>
            <person name="Watson M."/>
            <person name="Adriaenssens E.M."/>
            <person name="Foster-Nyarko E."/>
            <person name="Jarju S."/>
            <person name="Secka A."/>
            <person name="Antonio M."/>
            <person name="Oren A."/>
            <person name="Chaudhuri R.R."/>
            <person name="La Ragione R."/>
            <person name="Hildebrand F."/>
            <person name="Pallen M.J."/>
        </authorList>
    </citation>
    <scope>NUCLEOTIDE SEQUENCE</scope>
    <source>
        <strain evidence="3">5790</strain>
    </source>
</reference>
<comment type="function">
    <text evidence="2">An aminoacyl-tRNA editing enzyme that deacylates mischarged D-aminoacyl-tRNAs. Also deacylates mischarged glycyl-tRNA(Ala), protecting cells against glycine mischarging by AlaRS. Acts via tRNA-based rather than protein-based catalysis; rejects L-amino acids rather than detecting D-amino acids in the active site. By recycling D-aminoacyl-tRNA to D-amino acids and free tRNA molecules, this enzyme counteracts the toxicity associated with the formation of D-aminoacyl-tRNA entities in vivo and helps enforce protein L-homochirality.</text>
</comment>
<comment type="subcellular location">
    <subcellularLocation>
        <location evidence="2">Cytoplasm</location>
    </subcellularLocation>
</comment>
<evidence type="ECO:0000313" key="3">
    <source>
        <dbReference type="EMBL" id="HIV86231.1"/>
    </source>
</evidence>
<reference evidence="3" key="2">
    <citation type="submission" date="2021-04" db="EMBL/GenBank/DDBJ databases">
        <authorList>
            <person name="Gilroy R."/>
        </authorList>
    </citation>
    <scope>NUCLEOTIDE SEQUENCE</scope>
    <source>
        <strain evidence="3">5790</strain>
    </source>
</reference>
<dbReference type="GO" id="GO:0019478">
    <property type="term" value="P:D-amino acid catabolic process"/>
    <property type="evidence" value="ECO:0007669"/>
    <property type="project" value="UniProtKB-UniRule"/>
</dbReference>
<dbReference type="PANTHER" id="PTHR10472">
    <property type="entry name" value="D-TYROSYL-TRNA TYR DEACYLASE"/>
    <property type="match status" value="1"/>
</dbReference>
<dbReference type="GO" id="GO:0051500">
    <property type="term" value="F:D-tyrosyl-tRNA(Tyr) deacylase activity"/>
    <property type="evidence" value="ECO:0007669"/>
    <property type="project" value="TreeGrafter"/>
</dbReference>
<comment type="caution">
    <text evidence="3">The sequence shown here is derived from an EMBL/GenBank/DDBJ whole genome shotgun (WGS) entry which is preliminary data.</text>
</comment>
<dbReference type="HAMAP" id="MF_00518">
    <property type="entry name" value="Deacylase_Dtd"/>
    <property type="match status" value="1"/>
</dbReference>
<dbReference type="SUPFAM" id="SSF69500">
    <property type="entry name" value="DTD-like"/>
    <property type="match status" value="1"/>
</dbReference>
<dbReference type="GO" id="GO:0000049">
    <property type="term" value="F:tRNA binding"/>
    <property type="evidence" value="ECO:0007669"/>
    <property type="project" value="UniProtKB-UniRule"/>
</dbReference>
<dbReference type="EC" id="3.1.1.96" evidence="2"/>
<keyword evidence="2" id="KW-0694">RNA-binding</keyword>
<dbReference type="GO" id="GO:0005737">
    <property type="term" value="C:cytoplasm"/>
    <property type="evidence" value="ECO:0007669"/>
    <property type="project" value="UniProtKB-SubCell"/>
</dbReference>
<organism evidence="3 4">
    <name type="scientific">Candidatus Monoglobus merdigallinarum</name>
    <dbReference type="NCBI Taxonomy" id="2838698"/>
    <lineage>
        <taxon>Bacteria</taxon>
        <taxon>Bacillati</taxon>
        <taxon>Bacillota</taxon>
        <taxon>Clostridia</taxon>
        <taxon>Monoglobales</taxon>
        <taxon>Monoglobaceae</taxon>
        <taxon>Monoglobus</taxon>
    </lineage>
</organism>
<evidence type="ECO:0000256" key="1">
    <source>
        <dbReference type="ARBA" id="ARBA00009673"/>
    </source>
</evidence>
<keyword evidence="2 3" id="KW-0378">Hydrolase</keyword>
<dbReference type="Pfam" id="PF02580">
    <property type="entry name" value="Tyr_Deacylase"/>
    <property type="match status" value="1"/>
</dbReference>
<proteinExistence type="inferred from homology"/>
<dbReference type="NCBIfam" id="TIGR00256">
    <property type="entry name" value="D-aminoacyl-tRNA deacylase"/>
    <property type="match status" value="1"/>
</dbReference>
<dbReference type="FunFam" id="3.50.80.10:FF:000001">
    <property type="entry name" value="D-aminoacyl-tRNA deacylase"/>
    <property type="match status" value="1"/>
</dbReference>
<dbReference type="InterPro" id="IPR003732">
    <property type="entry name" value="Daa-tRNA_deacyls_DTD"/>
</dbReference>
<dbReference type="InterPro" id="IPR023509">
    <property type="entry name" value="DTD-like_sf"/>
</dbReference>
<sequence length="149" mass="15967">MKLLIQRVSEAAVETGGKTVGQISRGCLVLLGISNGDTEEKADKAVDKIAKLRLFADENGKTNLSLTDIGGGLLVVSQFTLCADCRRGNRPGFSGAAEPRRAEELYEYFLKKAALRLGSVQHGIFGADMKVRLVNDGPFTIILEDGNGL</sequence>
<protein>
    <recommendedName>
        <fullName evidence="2">D-aminoacyl-tRNA deacylase</fullName>
        <shortName evidence="2">DTD</shortName>
        <ecNumber evidence="2">3.1.1.96</ecNumber>
    </recommendedName>
    <alternativeName>
        <fullName evidence="2">Gly-tRNA(Ala) deacylase</fullName>
        <ecNumber evidence="2">3.1.1.-</ecNumber>
    </alternativeName>
</protein>
<dbReference type="EMBL" id="DXIJ01000114">
    <property type="protein sequence ID" value="HIV86231.1"/>
    <property type="molecule type" value="Genomic_DNA"/>
</dbReference>
<dbReference type="Proteomes" id="UP000824162">
    <property type="component" value="Unassembled WGS sequence"/>
</dbReference>
<comment type="subunit">
    <text evidence="2">Homodimer.</text>
</comment>
<feature type="short sequence motif" description="Gly-cisPro motif, important for rejection of L-amino acids" evidence="2">
    <location>
        <begin position="137"/>
        <end position="138"/>
    </location>
</feature>
<dbReference type="Gene3D" id="3.50.80.10">
    <property type="entry name" value="D-tyrosyl-tRNA(Tyr) deacylase"/>
    <property type="match status" value="1"/>
</dbReference>
<dbReference type="GO" id="GO:0043908">
    <property type="term" value="F:Ser(Gly)-tRNA(Ala) hydrolase activity"/>
    <property type="evidence" value="ECO:0007669"/>
    <property type="project" value="UniProtKB-UniRule"/>
</dbReference>
<dbReference type="CDD" id="cd00563">
    <property type="entry name" value="Dtyr_deacylase"/>
    <property type="match status" value="1"/>
</dbReference>
<evidence type="ECO:0000256" key="2">
    <source>
        <dbReference type="HAMAP-Rule" id="MF_00518"/>
    </source>
</evidence>
<dbReference type="EC" id="3.1.1.-" evidence="2"/>
<comment type="domain">
    <text evidence="2">A Gly-cisPro motif from one monomer fits into the active site of the other monomer to allow specific chiral rejection of L-amino acids.</text>
</comment>
<comment type="catalytic activity">
    <reaction evidence="2">
        <text>glycyl-tRNA(Ala) + H2O = tRNA(Ala) + glycine + H(+)</text>
        <dbReference type="Rhea" id="RHEA:53744"/>
        <dbReference type="Rhea" id="RHEA-COMP:9657"/>
        <dbReference type="Rhea" id="RHEA-COMP:13640"/>
        <dbReference type="ChEBI" id="CHEBI:15377"/>
        <dbReference type="ChEBI" id="CHEBI:15378"/>
        <dbReference type="ChEBI" id="CHEBI:57305"/>
        <dbReference type="ChEBI" id="CHEBI:78442"/>
        <dbReference type="ChEBI" id="CHEBI:78522"/>
    </reaction>
</comment>
<name>A0A9D1PSG5_9FIRM</name>
<dbReference type="GO" id="GO:0106026">
    <property type="term" value="F:Gly-tRNA(Ala) deacylase activity"/>
    <property type="evidence" value="ECO:0007669"/>
    <property type="project" value="UniProtKB-UniRule"/>
</dbReference>
<accession>A0A9D1PSG5</accession>
<comment type="similarity">
    <text evidence="1 2">Belongs to the DTD family.</text>
</comment>
<comment type="catalytic activity">
    <reaction evidence="2">
        <text>a D-aminoacyl-tRNA + H2O = a tRNA + a D-alpha-amino acid + H(+)</text>
        <dbReference type="Rhea" id="RHEA:13953"/>
        <dbReference type="Rhea" id="RHEA-COMP:10123"/>
        <dbReference type="Rhea" id="RHEA-COMP:10124"/>
        <dbReference type="ChEBI" id="CHEBI:15377"/>
        <dbReference type="ChEBI" id="CHEBI:15378"/>
        <dbReference type="ChEBI" id="CHEBI:59871"/>
        <dbReference type="ChEBI" id="CHEBI:78442"/>
        <dbReference type="ChEBI" id="CHEBI:79333"/>
        <dbReference type="EC" id="3.1.1.96"/>
    </reaction>
</comment>
<dbReference type="PANTHER" id="PTHR10472:SF5">
    <property type="entry name" value="D-AMINOACYL-TRNA DEACYLASE 1"/>
    <property type="match status" value="1"/>
</dbReference>
<keyword evidence="2" id="KW-0820">tRNA-binding</keyword>
<gene>
    <name evidence="2 3" type="primary">dtd</name>
    <name evidence="3" type="ORF">H9900_05410</name>
</gene>
<dbReference type="AlphaFoldDB" id="A0A9D1PSG5"/>
<evidence type="ECO:0000313" key="4">
    <source>
        <dbReference type="Proteomes" id="UP000824162"/>
    </source>
</evidence>
<keyword evidence="2" id="KW-0963">Cytoplasm</keyword>